<accession>A0AAD7J6T0</accession>
<name>A0AAD7J6T0_9AGAR</name>
<dbReference type="AlphaFoldDB" id="A0AAD7J6T0"/>
<evidence type="ECO:0000313" key="2">
    <source>
        <dbReference type="Proteomes" id="UP001215598"/>
    </source>
</evidence>
<proteinExistence type="predicted"/>
<gene>
    <name evidence="1" type="ORF">B0H16DRAFT_651142</name>
</gene>
<evidence type="ECO:0000313" key="1">
    <source>
        <dbReference type="EMBL" id="KAJ7758373.1"/>
    </source>
</evidence>
<dbReference type="Proteomes" id="UP001215598">
    <property type="component" value="Unassembled WGS sequence"/>
</dbReference>
<keyword evidence="2" id="KW-1185">Reference proteome</keyword>
<comment type="caution">
    <text evidence="1">The sequence shown here is derived from an EMBL/GenBank/DDBJ whole genome shotgun (WGS) entry which is preliminary data.</text>
</comment>
<organism evidence="1 2">
    <name type="scientific">Mycena metata</name>
    <dbReference type="NCBI Taxonomy" id="1033252"/>
    <lineage>
        <taxon>Eukaryota</taxon>
        <taxon>Fungi</taxon>
        <taxon>Dikarya</taxon>
        <taxon>Basidiomycota</taxon>
        <taxon>Agaricomycotina</taxon>
        <taxon>Agaricomycetes</taxon>
        <taxon>Agaricomycetidae</taxon>
        <taxon>Agaricales</taxon>
        <taxon>Marasmiineae</taxon>
        <taxon>Mycenaceae</taxon>
        <taxon>Mycena</taxon>
    </lineage>
</organism>
<dbReference type="SUPFAM" id="SSF52047">
    <property type="entry name" value="RNI-like"/>
    <property type="match status" value="1"/>
</dbReference>
<sequence length="296" mass="33323">MTLQAANDAPNEPRLPPDLERSVFEAAASSPSGMLNLMLVAWRVKVWIEPLLYRVIFLSTKSIIPELDGLPVFTIDVLRGLIAARGPAFFQSVVRHLFLDGATYLPEDVVPAILEACRHVTNLFARFGHGPVLTSLDEMEQLQRLTINTRTLFSGEPAIDFSRALFRNLTHLELLGNTYHESSSLEFHNIPHLTHIAFNSSVDTGLQNRLRADGRLLCIVFLGKHEDDVDDEWALLDDSRFVCIVQDTDYRLDWVRGARAGNDYWAAADEFIANRRAGKIDRPRHSIAVANFSWCA</sequence>
<protein>
    <submittedName>
        <fullName evidence="1">Uncharacterized protein</fullName>
    </submittedName>
</protein>
<dbReference type="EMBL" id="JARKIB010000042">
    <property type="protein sequence ID" value="KAJ7758373.1"/>
    <property type="molecule type" value="Genomic_DNA"/>
</dbReference>
<reference evidence="1" key="1">
    <citation type="submission" date="2023-03" db="EMBL/GenBank/DDBJ databases">
        <title>Massive genome expansion in bonnet fungi (Mycena s.s.) driven by repeated elements and novel gene families across ecological guilds.</title>
        <authorList>
            <consortium name="Lawrence Berkeley National Laboratory"/>
            <person name="Harder C.B."/>
            <person name="Miyauchi S."/>
            <person name="Viragh M."/>
            <person name="Kuo A."/>
            <person name="Thoen E."/>
            <person name="Andreopoulos B."/>
            <person name="Lu D."/>
            <person name="Skrede I."/>
            <person name="Drula E."/>
            <person name="Henrissat B."/>
            <person name="Morin E."/>
            <person name="Kohler A."/>
            <person name="Barry K."/>
            <person name="LaButti K."/>
            <person name="Morin E."/>
            <person name="Salamov A."/>
            <person name="Lipzen A."/>
            <person name="Mereny Z."/>
            <person name="Hegedus B."/>
            <person name="Baldrian P."/>
            <person name="Stursova M."/>
            <person name="Weitz H."/>
            <person name="Taylor A."/>
            <person name="Grigoriev I.V."/>
            <person name="Nagy L.G."/>
            <person name="Martin F."/>
            <person name="Kauserud H."/>
        </authorList>
    </citation>
    <scope>NUCLEOTIDE SEQUENCE</scope>
    <source>
        <strain evidence="1">CBHHK182m</strain>
    </source>
</reference>